<protein>
    <submittedName>
        <fullName evidence="9">Aspartyl/glutamyl-tRNA(Asn/Gln) amidotransferase subunit B</fullName>
        <ecNumber evidence="9">6.3.5.-</ecNumber>
    </submittedName>
</protein>
<evidence type="ECO:0000259" key="8">
    <source>
        <dbReference type="SMART" id="SM00845"/>
    </source>
</evidence>
<dbReference type="SUPFAM" id="SSF89095">
    <property type="entry name" value="GatB/YqeY motif"/>
    <property type="match status" value="1"/>
</dbReference>
<dbReference type="Pfam" id="PF02637">
    <property type="entry name" value="GatB_Yqey"/>
    <property type="match status" value="1"/>
</dbReference>
<evidence type="ECO:0000313" key="9">
    <source>
        <dbReference type="EMBL" id="MPL62217.1"/>
    </source>
</evidence>
<comment type="catalytic activity">
    <reaction evidence="6">
        <text>L-aspartyl-tRNA(Asn) + L-glutamine + ATP + H2O = L-asparaginyl-tRNA(Asn) + L-glutamate + ADP + phosphate + 2 H(+)</text>
        <dbReference type="Rhea" id="RHEA:14513"/>
        <dbReference type="Rhea" id="RHEA-COMP:9674"/>
        <dbReference type="Rhea" id="RHEA-COMP:9677"/>
        <dbReference type="ChEBI" id="CHEBI:15377"/>
        <dbReference type="ChEBI" id="CHEBI:15378"/>
        <dbReference type="ChEBI" id="CHEBI:29985"/>
        <dbReference type="ChEBI" id="CHEBI:30616"/>
        <dbReference type="ChEBI" id="CHEBI:43474"/>
        <dbReference type="ChEBI" id="CHEBI:58359"/>
        <dbReference type="ChEBI" id="CHEBI:78515"/>
        <dbReference type="ChEBI" id="CHEBI:78516"/>
        <dbReference type="ChEBI" id="CHEBI:456216"/>
    </reaction>
</comment>
<name>A0A644T6W1_9ZZZZ</name>
<feature type="domain" description="Asn/Gln amidotransferase" evidence="8">
    <location>
        <begin position="327"/>
        <end position="497"/>
    </location>
</feature>
<dbReference type="InterPro" id="IPR003789">
    <property type="entry name" value="Asn/Gln_tRNA_amidoTrase-B-like"/>
</dbReference>
<dbReference type="NCBIfam" id="NF004014">
    <property type="entry name" value="PRK05477.1-4"/>
    <property type="match status" value="1"/>
</dbReference>
<dbReference type="Pfam" id="PF02934">
    <property type="entry name" value="GatB_N"/>
    <property type="match status" value="1"/>
</dbReference>
<evidence type="ECO:0000256" key="4">
    <source>
        <dbReference type="ARBA" id="ARBA00022840"/>
    </source>
</evidence>
<organism evidence="9">
    <name type="scientific">bioreactor metagenome</name>
    <dbReference type="NCBI Taxonomy" id="1076179"/>
    <lineage>
        <taxon>unclassified sequences</taxon>
        <taxon>metagenomes</taxon>
        <taxon>ecological metagenomes</taxon>
    </lineage>
</organism>
<dbReference type="InterPro" id="IPR004413">
    <property type="entry name" value="GatB"/>
</dbReference>
<dbReference type="Gene3D" id="1.10.10.410">
    <property type="match status" value="1"/>
</dbReference>
<evidence type="ECO:0000256" key="3">
    <source>
        <dbReference type="ARBA" id="ARBA00022741"/>
    </source>
</evidence>
<dbReference type="PANTHER" id="PTHR11659:SF0">
    <property type="entry name" value="GLUTAMYL-TRNA(GLN) AMIDOTRANSFERASE SUBUNIT B, MITOCHONDRIAL"/>
    <property type="match status" value="1"/>
</dbReference>
<reference evidence="9" key="1">
    <citation type="submission" date="2019-08" db="EMBL/GenBank/DDBJ databases">
        <authorList>
            <person name="Kucharzyk K."/>
            <person name="Murdoch R.W."/>
            <person name="Higgins S."/>
            <person name="Loffler F."/>
        </authorList>
    </citation>
    <scope>NUCLEOTIDE SEQUENCE</scope>
</reference>
<proteinExistence type="inferred from homology"/>
<evidence type="ECO:0000256" key="6">
    <source>
        <dbReference type="ARBA" id="ARBA00047380"/>
    </source>
</evidence>
<dbReference type="NCBIfam" id="NF004012">
    <property type="entry name" value="PRK05477.1-2"/>
    <property type="match status" value="1"/>
</dbReference>
<dbReference type="GO" id="GO:0006412">
    <property type="term" value="P:translation"/>
    <property type="evidence" value="ECO:0007669"/>
    <property type="project" value="UniProtKB-KW"/>
</dbReference>
<sequence length="499" mass="57395">MENKYYITIGLEIHAELKTNSKMFCSCANVPLEDSPNKNVCPICMAHPGTLPVLNKEAIKKMIEIGLYIKANIADFTEWDRKHYFYPDIPKAYQLTQYKYPIVSGGAINNWPLTRIHLEEDTAKSTHDQGDHTLIDFNRSGVPLMELVTEPQTFDDIEIAAKACSDFAKELQLILRTLDASEAEMSKGQMRIEVNLSVTQDKNKFGTKVEVKNINSFKSVEDSVRFEAKRHIELNEAGKKDEIVQETRGFEENKRITVSQRKKESANDYKYFPDPDLPKLYLHTLFDLKSIEESLPERLPEIRQNLKDAGVKEEYVELLLNNTILFKYFDEVKKEIENHDFSKEKINKLINLSVNYICVDVSSILQKSNTENLVHFVDEGDFVEIMEMLLENELSSRGAKDLITFMMTELSNEKMLEMAENDMSAREIAEMKGLIQKNDKESLEKILNTVIENNKEQWEALKNGNEKLIMFFVGQAMKEAKGSGNPQLFTEIIKEKSLN</sequence>
<dbReference type="InterPro" id="IPR023168">
    <property type="entry name" value="GatB_Yqey_C_2"/>
</dbReference>
<keyword evidence="2 9" id="KW-0436">Ligase</keyword>
<dbReference type="PROSITE" id="PS01234">
    <property type="entry name" value="GATB"/>
    <property type="match status" value="1"/>
</dbReference>
<dbReference type="InterPro" id="IPR017958">
    <property type="entry name" value="Gln-tRNA_amidoTrfase_suB_CS"/>
</dbReference>
<dbReference type="FunFam" id="1.10.10.410:FF:000001">
    <property type="entry name" value="Aspartyl/glutamyl-tRNA(Asn/Gln) amidotransferase subunit B"/>
    <property type="match status" value="1"/>
</dbReference>
<accession>A0A644T6W1</accession>
<comment type="similarity">
    <text evidence="1">Belongs to the GatB/GatE family. GatB subfamily.</text>
</comment>
<dbReference type="SMART" id="SM00845">
    <property type="entry name" value="GatB_Yqey"/>
    <property type="match status" value="1"/>
</dbReference>
<evidence type="ECO:0000256" key="7">
    <source>
        <dbReference type="ARBA" id="ARBA00047913"/>
    </source>
</evidence>
<keyword evidence="4" id="KW-0067">ATP-binding</keyword>
<dbReference type="GO" id="GO:0070681">
    <property type="term" value="P:glutaminyl-tRNAGln biosynthesis via transamidation"/>
    <property type="evidence" value="ECO:0007669"/>
    <property type="project" value="TreeGrafter"/>
</dbReference>
<dbReference type="InterPro" id="IPR017959">
    <property type="entry name" value="Asn/Gln-tRNA_amidoTrfase_suB/E"/>
</dbReference>
<dbReference type="InterPro" id="IPR014746">
    <property type="entry name" value="Gln_synth/guanido_kin_cat_dom"/>
</dbReference>
<dbReference type="EMBL" id="VSSQ01000017">
    <property type="protein sequence ID" value="MPL62217.1"/>
    <property type="molecule type" value="Genomic_DNA"/>
</dbReference>
<dbReference type="PANTHER" id="PTHR11659">
    <property type="entry name" value="GLUTAMYL-TRNA GLN AMIDOTRANSFERASE SUBUNIT B MITOCHONDRIAL AND PROKARYOTIC PET112-RELATED"/>
    <property type="match status" value="1"/>
</dbReference>
<dbReference type="GO" id="GO:0005524">
    <property type="term" value="F:ATP binding"/>
    <property type="evidence" value="ECO:0007669"/>
    <property type="project" value="UniProtKB-KW"/>
</dbReference>
<comment type="caution">
    <text evidence="9">The sequence shown here is derived from an EMBL/GenBank/DDBJ whole genome shotgun (WGS) entry which is preliminary data.</text>
</comment>
<comment type="catalytic activity">
    <reaction evidence="7">
        <text>L-glutamyl-tRNA(Gln) + L-glutamine + ATP + H2O = L-glutaminyl-tRNA(Gln) + L-glutamate + ADP + phosphate + H(+)</text>
        <dbReference type="Rhea" id="RHEA:17521"/>
        <dbReference type="Rhea" id="RHEA-COMP:9681"/>
        <dbReference type="Rhea" id="RHEA-COMP:9684"/>
        <dbReference type="ChEBI" id="CHEBI:15377"/>
        <dbReference type="ChEBI" id="CHEBI:15378"/>
        <dbReference type="ChEBI" id="CHEBI:29985"/>
        <dbReference type="ChEBI" id="CHEBI:30616"/>
        <dbReference type="ChEBI" id="CHEBI:43474"/>
        <dbReference type="ChEBI" id="CHEBI:58359"/>
        <dbReference type="ChEBI" id="CHEBI:78520"/>
        <dbReference type="ChEBI" id="CHEBI:78521"/>
        <dbReference type="ChEBI" id="CHEBI:456216"/>
    </reaction>
</comment>
<keyword evidence="3" id="KW-0547">Nucleotide-binding</keyword>
<dbReference type="SUPFAM" id="SSF55931">
    <property type="entry name" value="Glutamine synthetase/guanido kinase"/>
    <property type="match status" value="1"/>
</dbReference>
<dbReference type="GO" id="GO:0050566">
    <property type="term" value="F:asparaginyl-tRNA synthase (glutamine-hydrolyzing) activity"/>
    <property type="evidence" value="ECO:0007669"/>
    <property type="project" value="RHEA"/>
</dbReference>
<dbReference type="AlphaFoldDB" id="A0A644T6W1"/>
<dbReference type="HAMAP" id="MF_00121">
    <property type="entry name" value="GatB"/>
    <property type="match status" value="1"/>
</dbReference>
<evidence type="ECO:0000256" key="5">
    <source>
        <dbReference type="ARBA" id="ARBA00022917"/>
    </source>
</evidence>
<dbReference type="GO" id="GO:0016740">
    <property type="term" value="F:transferase activity"/>
    <property type="evidence" value="ECO:0007669"/>
    <property type="project" value="UniProtKB-KW"/>
</dbReference>
<dbReference type="GO" id="GO:0050567">
    <property type="term" value="F:glutaminyl-tRNA synthase (glutamine-hydrolyzing) activity"/>
    <property type="evidence" value="ECO:0007669"/>
    <property type="project" value="RHEA"/>
</dbReference>
<keyword evidence="5" id="KW-0648">Protein biosynthesis</keyword>
<dbReference type="InterPro" id="IPR006075">
    <property type="entry name" value="Asn/Gln-tRNA_Trfase_suB/E_cat"/>
</dbReference>
<evidence type="ECO:0000256" key="2">
    <source>
        <dbReference type="ARBA" id="ARBA00022598"/>
    </source>
</evidence>
<keyword evidence="9" id="KW-0808">Transferase</keyword>
<gene>
    <name evidence="9" type="primary">gatB_3</name>
    <name evidence="9" type="ORF">SDC9_07822</name>
</gene>
<dbReference type="NCBIfam" id="TIGR00133">
    <property type="entry name" value="gatB"/>
    <property type="match status" value="1"/>
</dbReference>
<dbReference type="InterPro" id="IPR018027">
    <property type="entry name" value="Asn/Gln_amidotransferase"/>
</dbReference>
<evidence type="ECO:0000256" key="1">
    <source>
        <dbReference type="ARBA" id="ARBA00005306"/>
    </source>
</evidence>
<dbReference type="EC" id="6.3.5.-" evidence="9"/>